<keyword evidence="2" id="KW-1185">Reference proteome</keyword>
<accession>A0A5B6UID9</accession>
<name>A0A5B6UID9_9ROSI</name>
<evidence type="ECO:0000313" key="1">
    <source>
        <dbReference type="EMBL" id="KAA3457113.1"/>
    </source>
</evidence>
<sequence>MSMLRRYKSNSSHVISLINIEIQLDMTYNDERNEKYKGSFSESSLTMIRYRESYFGTGRNHEKVISESHYW</sequence>
<protein>
    <submittedName>
        <fullName evidence="1">Uncharacterized protein</fullName>
    </submittedName>
</protein>
<organism evidence="1 2">
    <name type="scientific">Gossypium australe</name>
    <dbReference type="NCBI Taxonomy" id="47621"/>
    <lineage>
        <taxon>Eukaryota</taxon>
        <taxon>Viridiplantae</taxon>
        <taxon>Streptophyta</taxon>
        <taxon>Embryophyta</taxon>
        <taxon>Tracheophyta</taxon>
        <taxon>Spermatophyta</taxon>
        <taxon>Magnoliopsida</taxon>
        <taxon>eudicotyledons</taxon>
        <taxon>Gunneridae</taxon>
        <taxon>Pentapetalae</taxon>
        <taxon>rosids</taxon>
        <taxon>malvids</taxon>
        <taxon>Malvales</taxon>
        <taxon>Malvaceae</taxon>
        <taxon>Malvoideae</taxon>
        <taxon>Gossypium</taxon>
    </lineage>
</organism>
<gene>
    <name evidence="1" type="ORF">EPI10_003831</name>
</gene>
<comment type="caution">
    <text evidence="1">The sequence shown here is derived from an EMBL/GenBank/DDBJ whole genome shotgun (WGS) entry which is preliminary data.</text>
</comment>
<dbReference type="AlphaFoldDB" id="A0A5B6UID9"/>
<evidence type="ECO:0000313" key="2">
    <source>
        <dbReference type="Proteomes" id="UP000325315"/>
    </source>
</evidence>
<dbReference type="EMBL" id="SMMG02000011">
    <property type="protein sequence ID" value="KAA3457113.1"/>
    <property type="molecule type" value="Genomic_DNA"/>
</dbReference>
<reference evidence="2" key="1">
    <citation type="journal article" date="2019" name="Plant Biotechnol. J.">
        <title>Genome sequencing of the Australian wild diploid species Gossypium australe highlights disease resistance and delayed gland morphogenesis.</title>
        <authorList>
            <person name="Cai Y."/>
            <person name="Cai X."/>
            <person name="Wang Q."/>
            <person name="Wang P."/>
            <person name="Zhang Y."/>
            <person name="Cai C."/>
            <person name="Xu Y."/>
            <person name="Wang K."/>
            <person name="Zhou Z."/>
            <person name="Wang C."/>
            <person name="Geng S."/>
            <person name="Li B."/>
            <person name="Dong Q."/>
            <person name="Hou Y."/>
            <person name="Wang H."/>
            <person name="Ai P."/>
            <person name="Liu Z."/>
            <person name="Yi F."/>
            <person name="Sun M."/>
            <person name="An G."/>
            <person name="Cheng J."/>
            <person name="Zhang Y."/>
            <person name="Shi Q."/>
            <person name="Xie Y."/>
            <person name="Shi X."/>
            <person name="Chang Y."/>
            <person name="Huang F."/>
            <person name="Chen Y."/>
            <person name="Hong S."/>
            <person name="Mi L."/>
            <person name="Sun Q."/>
            <person name="Zhang L."/>
            <person name="Zhou B."/>
            <person name="Peng R."/>
            <person name="Zhang X."/>
            <person name="Liu F."/>
        </authorList>
    </citation>
    <scope>NUCLEOTIDE SEQUENCE [LARGE SCALE GENOMIC DNA]</scope>
    <source>
        <strain evidence="2">cv. PA1801</strain>
    </source>
</reference>
<dbReference type="Proteomes" id="UP000325315">
    <property type="component" value="Unassembled WGS sequence"/>
</dbReference>
<proteinExistence type="predicted"/>